<evidence type="ECO:0000256" key="3">
    <source>
        <dbReference type="ARBA" id="ARBA00022737"/>
    </source>
</evidence>
<dbReference type="EMBL" id="CAUWAG010000003">
    <property type="protein sequence ID" value="CAJ2501843.1"/>
    <property type="molecule type" value="Genomic_DNA"/>
</dbReference>
<keyword evidence="2" id="KW-0507">mRNA processing</keyword>
<gene>
    <name evidence="8" type="ORF">KHLLAP_LOCUS2311</name>
</gene>
<dbReference type="SUPFAM" id="SSF50182">
    <property type="entry name" value="Sm-like ribonucleoproteins"/>
    <property type="match status" value="1"/>
</dbReference>
<dbReference type="GO" id="GO:0005681">
    <property type="term" value="C:spliceosomal complex"/>
    <property type="evidence" value="ECO:0007669"/>
    <property type="project" value="UniProtKB-KW"/>
</dbReference>
<dbReference type="GO" id="GO:0003723">
    <property type="term" value="F:RNA binding"/>
    <property type="evidence" value="ECO:0007669"/>
    <property type="project" value="InterPro"/>
</dbReference>
<feature type="repeat" description="PPR" evidence="6">
    <location>
        <begin position="431"/>
        <end position="465"/>
    </location>
</feature>
<dbReference type="Gene3D" id="1.25.40.10">
    <property type="entry name" value="Tetratricopeptide repeat domain"/>
    <property type="match status" value="2"/>
</dbReference>
<dbReference type="GO" id="GO:0031930">
    <property type="term" value="P:mitochondria-nucleus signaling pathway"/>
    <property type="evidence" value="ECO:0007669"/>
    <property type="project" value="TreeGrafter"/>
</dbReference>
<comment type="subunit">
    <text evidence="5">Binds to mitochondrial small subunit 15S rRNA.</text>
</comment>
<evidence type="ECO:0000256" key="1">
    <source>
        <dbReference type="ARBA" id="ARBA00006192"/>
    </source>
</evidence>
<evidence type="ECO:0000256" key="5">
    <source>
        <dbReference type="ARBA" id="ARBA00044511"/>
    </source>
</evidence>
<evidence type="ECO:0000259" key="7">
    <source>
        <dbReference type="PROSITE" id="PS52002"/>
    </source>
</evidence>
<name>A0AAI8YEP2_9PEZI</name>
<dbReference type="InterPro" id="IPR002885">
    <property type="entry name" value="PPR_rpt"/>
</dbReference>
<proteinExistence type="inferred from homology"/>
<comment type="similarity">
    <text evidence="1">Belongs to the CCM1 family.</text>
</comment>
<dbReference type="InterPro" id="IPR057029">
    <property type="entry name" value="TPR_fung_2"/>
</dbReference>
<protein>
    <submittedName>
        <fullName evidence="8">Uu.00g046960.m01.CDS01</fullName>
    </submittedName>
</protein>
<dbReference type="InterPro" id="IPR001163">
    <property type="entry name" value="Sm_dom_euk/arc"/>
</dbReference>
<comment type="function">
    <text evidence="4">Regulates mitochondrial small subunit maturation by controlling 15S rRNA 5'-end processing. Localizes to the 5' precursor of the 15S rRNA in a position that is subsequently occupied by mS47 in the mature yeast mtSSU. Uses structure and sequence-specific RNA recognition, binding to a single-stranded region of the precursor and specifically recognizing bases -6 to -1. The exchange of Ccm1 for mS47 is coupled to the irreversible removal of precursor rRNA that is accompanied by conformational changes of the mitoribosomal proteins uS5m and mS26. These conformational changes signal completion of 5'-end rRNA processing through protection of the mature 5'-end of the 15S rRNA and stabilization of mS47. The removal of the 5' precursor together with the dissociation of Ccm1 may be catalyzed by the 5'-3' exoribonuclease Pet127. Involved in the specific removal of group I introns in mitochondrial encoded transcripts.</text>
</comment>
<dbReference type="PANTHER" id="PTHR47936">
    <property type="entry name" value="PPR_LONG DOMAIN-CONTAINING PROTEIN"/>
    <property type="match status" value="1"/>
</dbReference>
<dbReference type="Pfam" id="PF23276">
    <property type="entry name" value="TPR_24"/>
    <property type="match status" value="1"/>
</dbReference>
<evidence type="ECO:0000256" key="6">
    <source>
        <dbReference type="PROSITE-ProRule" id="PRU00708"/>
    </source>
</evidence>
<keyword evidence="2" id="KW-0508">mRNA splicing</keyword>
<keyword evidence="3" id="KW-0677">Repeat</keyword>
<evidence type="ECO:0000256" key="4">
    <source>
        <dbReference type="ARBA" id="ARBA00044493"/>
    </source>
</evidence>
<dbReference type="InterPro" id="IPR047575">
    <property type="entry name" value="Sm"/>
</dbReference>
<dbReference type="AlphaFoldDB" id="A0AAI8YEP2"/>
<dbReference type="PANTHER" id="PTHR47936:SF1">
    <property type="entry name" value="PENTATRICOPEPTIDE REPEAT-CONTAINING PROTEIN GUN1, CHLOROPLASTIC"/>
    <property type="match status" value="1"/>
</dbReference>
<dbReference type="GO" id="GO:0000398">
    <property type="term" value="P:mRNA splicing, via spliceosome"/>
    <property type="evidence" value="ECO:0007669"/>
    <property type="project" value="InterPro"/>
</dbReference>
<dbReference type="Gene3D" id="2.30.30.100">
    <property type="match status" value="1"/>
</dbReference>
<dbReference type="Pfam" id="PF13812">
    <property type="entry name" value="PPR_3"/>
    <property type="match status" value="1"/>
</dbReference>
<sequence>MLPLGLLNAAQGHPMLVELKSGETLNGHLIQCDTWMNLTLKEVIQTSPEADKFVRLPEVYVKGNNIKYLRTNNTDSRAAATEDAVDSVETTAEEEATEVDAAAGAREEGVVEAERPASRIFRTNDRLFKPAALLQARKDNADASFAVSRMGTGQAQSTHAHAMIMTRSSNRKLDRIPTTTIYAALQELPQVEGTYHSIVKLVEYLVQERDQKPNVRLYECLIRANIDKNHGSAEVAGRLLQEMILYKIAATPQIYQALLEVTAVHPDYVLRSTVLFDMKNRWYSVTPNDQISIIVGLLRDGQYEVALAQLEEMNKNPSAIPLWLYDVFLYVFGDLGFHDEAFAILKHRQRIADILDSPLSLSALQFLLDAFSRDAFYPGIKYIWDRFVTPGYLNPSDAVTTNILNAASRHGDTALAIGTIQALSARGRKLDLHHYEALIHVHIQHGDLRKAFIIMCIMHKAGLSPDLSSTRSIFWMLRDSSAATDSALEILHELRLRYTVPSAAFNVILEATEIHRSFKVALDMYRSVRQICADGPDIETYNDILLRHCTYRKSMNFLVAEMEAFSIVPNKTTYDHLIRISTLQEDYETAFQYLEAMRARVIPGLPEGWWMSKDSALALIRRCILAEDFRVEDIIKQCRSRGMAIDGELQALVEKVQQPKQAKQSETGTAAGEQISSGQVVVGTLLEPQTPTVDVQSMSA</sequence>
<dbReference type="PROSITE" id="PS51375">
    <property type="entry name" value="PPR"/>
    <property type="match status" value="1"/>
</dbReference>
<dbReference type="GO" id="GO:0000956">
    <property type="term" value="P:nuclear-transcribed mRNA catabolic process"/>
    <property type="evidence" value="ECO:0007669"/>
    <property type="project" value="InterPro"/>
</dbReference>
<dbReference type="InterPro" id="IPR057027">
    <property type="entry name" value="TPR_mt"/>
</dbReference>
<comment type="caution">
    <text evidence="8">The sequence shown here is derived from an EMBL/GenBank/DDBJ whole genome shotgun (WGS) entry which is preliminary data.</text>
</comment>
<evidence type="ECO:0000313" key="8">
    <source>
        <dbReference type="EMBL" id="CAJ2501843.1"/>
    </source>
</evidence>
<accession>A0AAI8YEP2</accession>
<dbReference type="PROSITE" id="PS52002">
    <property type="entry name" value="SM"/>
    <property type="match status" value="1"/>
</dbReference>
<evidence type="ECO:0000313" key="9">
    <source>
        <dbReference type="Proteomes" id="UP001295740"/>
    </source>
</evidence>
<feature type="domain" description="Sm" evidence="7">
    <location>
        <begin position="2"/>
        <end position="75"/>
    </location>
</feature>
<dbReference type="SMART" id="SM00651">
    <property type="entry name" value="Sm"/>
    <property type="match status" value="1"/>
</dbReference>
<dbReference type="CDD" id="cd01723">
    <property type="entry name" value="LSm4"/>
    <property type="match status" value="1"/>
</dbReference>
<dbReference type="Pfam" id="PF01423">
    <property type="entry name" value="LSM"/>
    <property type="match status" value="1"/>
</dbReference>
<dbReference type="InterPro" id="IPR011990">
    <property type="entry name" value="TPR-like_helical_dom_sf"/>
</dbReference>
<keyword evidence="9" id="KW-1185">Reference proteome</keyword>
<reference evidence="8" key="1">
    <citation type="submission" date="2023-10" db="EMBL/GenBank/DDBJ databases">
        <authorList>
            <person name="Hackl T."/>
        </authorList>
    </citation>
    <scope>NUCLEOTIDE SEQUENCE</scope>
</reference>
<dbReference type="InterPro" id="IPR034101">
    <property type="entry name" value="Lsm4"/>
</dbReference>
<dbReference type="Pfam" id="PF23279">
    <property type="entry name" value="TPR_25"/>
    <property type="match status" value="1"/>
</dbReference>
<organism evidence="8 9">
    <name type="scientific">Anthostomella pinea</name>
    <dbReference type="NCBI Taxonomy" id="933095"/>
    <lineage>
        <taxon>Eukaryota</taxon>
        <taxon>Fungi</taxon>
        <taxon>Dikarya</taxon>
        <taxon>Ascomycota</taxon>
        <taxon>Pezizomycotina</taxon>
        <taxon>Sordariomycetes</taxon>
        <taxon>Xylariomycetidae</taxon>
        <taxon>Xylariales</taxon>
        <taxon>Xylariaceae</taxon>
        <taxon>Anthostomella</taxon>
    </lineage>
</organism>
<dbReference type="Proteomes" id="UP001295740">
    <property type="component" value="Unassembled WGS sequence"/>
</dbReference>
<evidence type="ECO:0000256" key="2">
    <source>
        <dbReference type="ARBA" id="ARBA00022728"/>
    </source>
</evidence>
<keyword evidence="2" id="KW-0747">Spliceosome</keyword>
<dbReference type="InterPro" id="IPR010920">
    <property type="entry name" value="LSM_dom_sf"/>
</dbReference>